<dbReference type="SUPFAM" id="SSF52096">
    <property type="entry name" value="ClpP/crotonase"/>
    <property type="match status" value="1"/>
</dbReference>
<organism evidence="2">
    <name type="scientific">uncultured Oceanospirillales bacterium HF0130_25G24</name>
    <dbReference type="NCBI Taxonomy" id="710744"/>
    <lineage>
        <taxon>Bacteria</taxon>
        <taxon>Pseudomonadati</taxon>
        <taxon>Pseudomonadota</taxon>
        <taxon>Gammaproteobacteria</taxon>
        <taxon>Oceanospirillales</taxon>
        <taxon>environmental samples</taxon>
    </lineage>
</organism>
<dbReference type="PANTHER" id="PTHR11941">
    <property type="entry name" value="ENOYL-COA HYDRATASE-RELATED"/>
    <property type="match status" value="1"/>
</dbReference>
<proteinExistence type="inferred from homology"/>
<comment type="similarity">
    <text evidence="1">Belongs to the enoyl-CoA hydratase/isomerase family.</text>
</comment>
<dbReference type="InterPro" id="IPR001753">
    <property type="entry name" value="Enoyl-CoA_hydra/iso"/>
</dbReference>
<dbReference type="GO" id="GO:0006635">
    <property type="term" value="P:fatty acid beta-oxidation"/>
    <property type="evidence" value="ECO:0007669"/>
    <property type="project" value="TreeGrafter"/>
</dbReference>
<dbReference type="AlphaFoldDB" id="E0XTG8"/>
<evidence type="ECO:0000313" key="2">
    <source>
        <dbReference type="EMBL" id="ADI17709.1"/>
    </source>
</evidence>
<dbReference type="Gene3D" id="3.90.226.10">
    <property type="entry name" value="2-enoyl-CoA Hydratase, Chain A, domain 1"/>
    <property type="match status" value="1"/>
</dbReference>
<accession>E0XTG8</accession>
<evidence type="ECO:0000256" key="1">
    <source>
        <dbReference type="ARBA" id="ARBA00005254"/>
    </source>
</evidence>
<dbReference type="CDD" id="cd06558">
    <property type="entry name" value="crotonase-like"/>
    <property type="match status" value="1"/>
</dbReference>
<dbReference type="PANTHER" id="PTHR11941:SF54">
    <property type="entry name" value="ENOYL-COA HYDRATASE, MITOCHONDRIAL"/>
    <property type="match status" value="1"/>
</dbReference>
<dbReference type="InterPro" id="IPR029045">
    <property type="entry name" value="ClpP/crotonase-like_dom_sf"/>
</dbReference>
<dbReference type="GO" id="GO:0003824">
    <property type="term" value="F:catalytic activity"/>
    <property type="evidence" value="ECO:0007669"/>
    <property type="project" value="UniProtKB-ARBA"/>
</dbReference>
<reference evidence="2" key="1">
    <citation type="journal article" date="2011" name="Environ. Microbiol.">
        <title>Time-series analyses of Monterey Bay coastal microbial picoplankton using a 'genome proxy' microarray.</title>
        <authorList>
            <person name="Rich V.I."/>
            <person name="Pham V.D."/>
            <person name="Eppley J."/>
            <person name="Shi Y."/>
            <person name="DeLong E.F."/>
        </authorList>
    </citation>
    <scope>NUCLEOTIDE SEQUENCE</scope>
</reference>
<dbReference type="NCBIfam" id="NF004858">
    <property type="entry name" value="PRK06213.1"/>
    <property type="match status" value="1"/>
</dbReference>
<sequence>MSELVNIKTENQISFITMDDGKANAMSVDMLKGLNKALDEAEQSGSVVILSGRENILSGGFDLGVFKSGDNAEILEMLTLGAELSHRMLSYPAPIIAACTGHAVAMGTFLLLCCDYRVGASGNSKFAANEVAIGLTVPYFAIEVIKQRIINKHRSKAVGLAHFFDIKEALEAGFVDEIAEPDQVLSAATSKAEEFLKLDLRAHASSKLRLREPMLAALRVAIDRDIDVWKKRQL</sequence>
<dbReference type="Pfam" id="PF00378">
    <property type="entry name" value="ECH_1"/>
    <property type="match status" value="1"/>
</dbReference>
<name>E0XTG8_9GAMM</name>
<dbReference type="EMBL" id="GU474872">
    <property type="protein sequence ID" value="ADI17709.1"/>
    <property type="molecule type" value="Genomic_DNA"/>
</dbReference>
<protein>
    <submittedName>
        <fullName evidence="2">Enoyl-CoA hydratase/carnithine racemase</fullName>
    </submittedName>
</protein>